<name>A0ABS8BH22_9NEIS</name>
<evidence type="ECO:0000313" key="2">
    <source>
        <dbReference type="Proteomes" id="UP001198034"/>
    </source>
</evidence>
<reference evidence="1 2" key="1">
    <citation type="submission" date="2021-10" db="EMBL/GenBank/DDBJ databases">
        <authorList>
            <person name="Chen M."/>
        </authorList>
    </citation>
    <scope>NUCLEOTIDE SEQUENCE [LARGE SCALE GENOMIC DNA]</scope>
    <source>
        <strain evidence="1 2">H3-26</strain>
    </source>
</reference>
<comment type="caution">
    <text evidence="1">The sequence shown here is derived from an EMBL/GenBank/DDBJ whole genome shotgun (WGS) entry which is preliminary data.</text>
</comment>
<organism evidence="1 2">
    <name type="scientific">Deefgea salmonis</name>
    <dbReference type="NCBI Taxonomy" id="2875502"/>
    <lineage>
        <taxon>Bacteria</taxon>
        <taxon>Pseudomonadati</taxon>
        <taxon>Pseudomonadota</taxon>
        <taxon>Betaproteobacteria</taxon>
        <taxon>Neisseriales</taxon>
        <taxon>Chitinibacteraceae</taxon>
        <taxon>Deefgea</taxon>
    </lineage>
</organism>
<gene>
    <name evidence="1" type="ORF">LG219_01645</name>
</gene>
<dbReference type="RefSeq" id="WP_226763203.1">
    <property type="nucleotide sequence ID" value="NZ_JAJAWG010000001.1"/>
</dbReference>
<keyword evidence="2" id="KW-1185">Reference proteome</keyword>
<evidence type="ECO:0000313" key="1">
    <source>
        <dbReference type="EMBL" id="MCB5194993.1"/>
    </source>
</evidence>
<accession>A0ABS8BH22</accession>
<dbReference type="Proteomes" id="UP001198034">
    <property type="component" value="Unassembled WGS sequence"/>
</dbReference>
<dbReference type="EMBL" id="JAJAWG010000001">
    <property type="protein sequence ID" value="MCB5194993.1"/>
    <property type="molecule type" value="Genomic_DNA"/>
</dbReference>
<protein>
    <submittedName>
        <fullName evidence="1">Uncharacterized protein</fullName>
    </submittedName>
</protein>
<sequence length="139" mass="14873">MQENVDEGQRMADEFLAKLAAKPVKARYPLATDHSTTERGGKIIATSGMFLRETRIGLVGDTVRYPDGRETRIISGAGVAMVFGVQSAAVVGSLLANGDTITGPIHNDAMIIQYADEPPIEGLLDPTFAPKPYQGENRG</sequence>
<proteinExistence type="predicted"/>